<comment type="caution">
    <text evidence="1">The sequence shown here is derived from an EMBL/GenBank/DDBJ whole genome shotgun (WGS) entry which is preliminary data.</text>
</comment>
<protein>
    <submittedName>
        <fullName evidence="1">Uncharacterized protein</fullName>
    </submittedName>
</protein>
<dbReference type="AlphaFoldDB" id="A0AAD4DYM2"/>
<dbReference type="GeneID" id="64661961"/>
<dbReference type="EMBL" id="JABBWK010000054">
    <property type="protein sequence ID" value="KAG1896526.1"/>
    <property type="molecule type" value="Genomic_DNA"/>
</dbReference>
<name>A0AAD4DYM2_9AGAM</name>
<proteinExistence type="predicted"/>
<keyword evidence="2" id="KW-1185">Reference proteome</keyword>
<evidence type="ECO:0000313" key="2">
    <source>
        <dbReference type="Proteomes" id="UP001195769"/>
    </source>
</evidence>
<dbReference type="RefSeq" id="XP_041222102.1">
    <property type="nucleotide sequence ID" value="XM_041367663.1"/>
</dbReference>
<reference evidence="1" key="1">
    <citation type="journal article" date="2020" name="New Phytol.">
        <title>Comparative genomics reveals dynamic genome evolution in host specialist ectomycorrhizal fungi.</title>
        <authorList>
            <person name="Lofgren L.A."/>
            <person name="Nguyen N.H."/>
            <person name="Vilgalys R."/>
            <person name="Ruytinx J."/>
            <person name="Liao H.L."/>
            <person name="Branco S."/>
            <person name="Kuo A."/>
            <person name="LaButti K."/>
            <person name="Lipzen A."/>
            <person name="Andreopoulos W."/>
            <person name="Pangilinan J."/>
            <person name="Riley R."/>
            <person name="Hundley H."/>
            <person name="Na H."/>
            <person name="Barry K."/>
            <person name="Grigoriev I.V."/>
            <person name="Stajich J.E."/>
            <person name="Kennedy P.G."/>
        </authorList>
    </citation>
    <scope>NUCLEOTIDE SEQUENCE</scope>
    <source>
        <strain evidence="1">FC203</strain>
    </source>
</reference>
<dbReference type="Proteomes" id="UP001195769">
    <property type="component" value="Unassembled WGS sequence"/>
</dbReference>
<accession>A0AAD4DYM2</accession>
<gene>
    <name evidence="1" type="ORF">F5891DRAFT_1192870</name>
</gene>
<organism evidence="1 2">
    <name type="scientific">Suillus fuscotomentosus</name>
    <dbReference type="NCBI Taxonomy" id="1912939"/>
    <lineage>
        <taxon>Eukaryota</taxon>
        <taxon>Fungi</taxon>
        <taxon>Dikarya</taxon>
        <taxon>Basidiomycota</taxon>
        <taxon>Agaricomycotina</taxon>
        <taxon>Agaricomycetes</taxon>
        <taxon>Agaricomycetidae</taxon>
        <taxon>Boletales</taxon>
        <taxon>Suillineae</taxon>
        <taxon>Suillaceae</taxon>
        <taxon>Suillus</taxon>
    </lineage>
</organism>
<evidence type="ECO:0000313" key="1">
    <source>
        <dbReference type="EMBL" id="KAG1896526.1"/>
    </source>
</evidence>
<sequence length="219" mass="23492">MNMSTFDSCPSKSDFNDAVGKALLMTRNSGSITLSSHAENCKEGAGFGQGCPTYSCGCYDYRKLPRYQAGATDLLDKASDLDAADKDSKASKLKLDIDIWKSQCSNQLLLTPTHWKRKHAGSDVIEGHTQAVTPQCYFGHDILNGPGQRGTSVPALPISEAAPQKRRKLVPEFEAPSLLSVAEALLKVAGGIEAAIDRQTNLLSLILNAMESQGSTSET</sequence>